<dbReference type="PROSITE" id="PS51935">
    <property type="entry name" value="NLPC_P60"/>
    <property type="match status" value="1"/>
</dbReference>
<reference evidence="8" key="1">
    <citation type="submission" date="2022-05" db="EMBL/GenBank/DDBJ databases">
        <title>Schlegelella sp. nov., isolated from mangrove soil.</title>
        <authorList>
            <person name="Liu Y."/>
            <person name="Ge X."/>
            <person name="Liu W."/>
        </authorList>
    </citation>
    <scope>NUCLEOTIDE SEQUENCE</scope>
    <source>
        <strain evidence="8">S2-27</strain>
    </source>
</reference>
<comment type="similarity">
    <text evidence="1">Belongs to the peptidase C40 family.</text>
</comment>
<evidence type="ECO:0000256" key="6">
    <source>
        <dbReference type="SAM" id="SignalP"/>
    </source>
</evidence>
<evidence type="ECO:0000256" key="2">
    <source>
        <dbReference type="ARBA" id="ARBA00022670"/>
    </source>
</evidence>
<gene>
    <name evidence="8" type="ORF">M8A51_15750</name>
</gene>
<comment type="caution">
    <text evidence="8">The sequence shown here is derived from an EMBL/GenBank/DDBJ whole genome shotgun (WGS) entry which is preliminary data.</text>
</comment>
<feature type="compositionally biased region" description="Low complexity" evidence="5">
    <location>
        <begin position="183"/>
        <end position="201"/>
    </location>
</feature>
<dbReference type="PANTHER" id="PTHR47053:SF1">
    <property type="entry name" value="MUREIN DD-ENDOPEPTIDASE MEPH-RELATED"/>
    <property type="match status" value="1"/>
</dbReference>
<evidence type="ECO:0000256" key="3">
    <source>
        <dbReference type="ARBA" id="ARBA00022801"/>
    </source>
</evidence>
<evidence type="ECO:0000313" key="8">
    <source>
        <dbReference type="EMBL" id="MCM5680979.1"/>
    </source>
</evidence>
<dbReference type="PANTHER" id="PTHR47053">
    <property type="entry name" value="MUREIN DD-ENDOPEPTIDASE MEPH-RELATED"/>
    <property type="match status" value="1"/>
</dbReference>
<proteinExistence type="inferred from homology"/>
<sequence length="207" mass="22614">MLPRWFLCLLIALSVPACASPGAPADPVTELLQTRGWVSGPQTSPAEGQPGLLSKVRDRASEMVMTAMNFLGVPYRRGGDSAEEGFDCSGFTRHIFEMSLGLVLPRRVDEQAHAPGLFSVKRDELQPGDLVFFNTLRRTFSHVGIYVGDGKFIHSPRTGAEVRIEDMRMAYWTKRYTGARRPATLAESPASTEAAAVASPAIDLHQP</sequence>
<feature type="region of interest" description="Disordered" evidence="5">
    <location>
        <begin position="182"/>
        <end position="207"/>
    </location>
</feature>
<evidence type="ECO:0000259" key="7">
    <source>
        <dbReference type="PROSITE" id="PS51935"/>
    </source>
</evidence>
<protein>
    <submittedName>
        <fullName evidence="8">C40 family peptidase</fullName>
    </submittedName>
</protein>
<dbReference type="InterPro" id="IPR000064">
    <property type="entry name" value="NLP_P60_dom"/>
</dbReference>
<evidence type="ECO:0000256" key="4">
    <source>
        <dbReference type="ARBA" id="ARBA00022807"/>
    </source>
</evidence>
<accession>A0ABT0YQG6</accession>
<dbReference type="EMBL" id="JAMKFE010000009">
    <property type="protein sequence ID" value="MCM5680979.1"/>
    <property type="molecule type" value="Genomic_DNA"/>
</dbReference>
<dbReference type="Gene3D" id="3.90.1720.10">
    <property type="entry name" value="endopeptidase domain like (from Nostoc punctiforme)"/>
    <property type="match status" value="1"/>
</dbReference>
<keyword evidence="2" id="KW-0645">Protease</keyword>
<organism evidence="8 9">
    <name type="scientific">Caldimonas mangrovi</name>
    <dbReference type="NCBI Taxonomy" id="2944811"/>
    <lineage>
        <taxon>Bacteria</taxon>
        <taxon>Pseudomonadati</taxon>
        <taxon>Pseudomonadota</taxon>
        <taxon>Betaproteobacteria</taxon>
        <taxon>Burkholderiales</taxon>
        <taxon>Sphaerotilaceae</taxon>
        <taxon>Caldimonas</taxon>
    </lineage>
</organism>
<keyword evidence="4" id="KW-0788">Thiol protease</keyword>
<dbReference type="Proteomes" id="UP001165541">
    <property type="component" value="Unassembled WGS sequence"/>
</dbReference>
<keyword evidence="3" id="KW-0378">Hydrolase</keyword>
<dbReference type="SUPFAM" id="SSF54001">
    <property type="entry name" value="Cysteine proteinases"/>
    <property type="match status" value="1"/>
</dbReference>
<feature type="signal peptide" evidence="6">
    <location>
        <begin position="1"/>
        <end position="19"/>
    </location>
</feature>
<keyword evidence="6" id="KW-0732">Signal</keyword>
<name>A0ABT0YQG6_9BURK</name>
<keyword evidence="9" id="KW-1185">Reference proteome</keyword>
<evidence type="ECO:0000256" key="5">
    <source>
        <dbReference type="SAM" id="MobiDB-lite"/>
    </source>
</evidence>
<feature type="domain" description="NlpC/P60" evidence="7">
    <location>
        <begin position="57"/>
        <end position="183"/>
    </location>
</feature>
<dbReference type="InterPro" id="IPR051202">
    <property type="entry name" value="Peptidase_C40"/>
</dbReference>
<feature type="chain" id="PRO_5045248366" evidence="6">
    <location>
        <begin position="20"/>
        <end position="207"/>
    </location>
</feature>
<dbReference type="Pfam" id="PF00877">
    <property type="entry name" value="NLPC_P60"/>
    <property type="match status" value="1"/>
</dbReference>
<dbReference type="InterPro" id="IPR038765">
    <property type="entry name" value="Papain-like_cys_pep_sf"/>
</dbReference>
<evidence type="ECO:0000313" key="9">
    <source>
        <dbReference type="Proteomes" id="UP001165541"/>
    </source>
</evidence>
<evidence type="ECO:0000256" key="1">
    <source>
        <dbReference type="ARBA" id="ARBA00007074"/>
    </source>
</evidence>